<dbReference type="InterPro" id="IPR036249">
    <property type="entry name" value="Thioredoxin-like_sf"/>
</dbReference>
<dbReference type="SUPFAM" id="SSF52833">
    <property type="entry name" value="Thioredoxin-like"/>
    <property type="match status" value="1"/>
</dbReference>
<organism evidence="2 3">
    <name type="scientific">Durusdinium trenchii</name>
    <dbReference type="NCBI Taxonomy" id="1381693"/>
    <lineage>
        <taxon>Eukaryota</taxon>
        <taxon>Sar</taxon>
        <taxon>Alveolata</taxon>
        <taxon>Dinophyceae</taxon>
        <taxon>Suessiales</taxon>
        <taxon>Symbiodiniaceae</taxon>
        <taxon>Durusdinium</taxon>
    </lineage>
</organism>
<reference evidence="2 3" key="1">
    <citation type="submission" date="2024-02" db="EMBL/GenBank/DDBJ databases">
        <authorList>
            <person name="Chen Y."/>
            <person name="Shah S."/>
            <person name="Dougan E. K."/>
            <person name="Thang M."/>
            <person name="Chan C."/>
        </authorList>
    </citation>
    <scope>NUCLEOTIDE SEQUENCE [LARGE SCALE GENOMIC DNA]</scope>
</reference>
<name>A0ABP0MS70_9DINO</name>
<evidence type="ECO:0000313" key="2">
    <source>
        <dbReference type="EMBL" id="CAK9054038.1"/>
    </source>
</evidence>
<evidence type="ECO:0000259" key="1">
    <source>
        <dbReference type="PROSITE" id="PS51352"/>
    </source>
</evidence>
<dbReference type="Pfam" id="PF05548">
    <property type="entry name" value="Peptidase_M11"/>
    <property type="match status" value="1"/>
</dbReference>
<keyword evidence="3" id="KW-1185">Reference proteome</keyword>
<evidence type="ECO:0000313" key="3">
    <source>
        <dbReference type="Proteomes" id="UP001642464"/>
    </source>
</evidence>
<dbReference type="SUPFAM" id="SSF55486">
    <property type="entry name" value="Metalloproteases ('zincins'), catalytic domain"/>
    <property type="match status" value="1"/>
</dbReference>
<dbReference type="InterPro" id="IPR024079">
    <property type="entry name" value="MetalloPept_cat_dom_sf"/>
</dbReference>
<dbReference type="InterPro" id="IPR008752">
    <property type="entry name" value="Peptidase_M11"/>
</dbReference>
<dbReference type="Proteomes" id="UP001642464">
    <property type="component" value="Unassembled WGS sequence"/>
</dbReference>
<protein>
    <submittedName>
        <fullName evidence="2">Protein disulfide-isomerase (PDI)</fullName>
    </submittedName>
</protein>
<dbReference type="PROSITE" id="PS51352">
    <property type="entry name" value="THIOREDOXIN_2"/>
    <property type="match status" value="1"/>
</dbReference>
<feature type="domain" description="Thioredoxin" evidence="1">
    <location>
        <begin position="486"/>
        <end position="654"/>
    </location>
</feature>
<proteinExistence type="predicted"/>
<dbReference type="Pfam" id="PF00085">
    <property type="entry name" value="Thioredoxin"/>
    <property type="match status" value="1"/>
</dbReference>
<dbReference type="Gene3D" id="3.40.390.10">
    <property type="entry name" value="Collagenase (Catalytic Domain)"/>
    <property type="match status" value="1"/>
</dbReference>
<accession>A0ABP0MS70</accession>
<dbReference type="Gene3D" id="3.40.30.10">
    <property type="entry name" value="Glutaredoxin"/>
    <property type="match status" value="1"/>
</dbReference>
<gene>
    <name evidence="2" type="ORF">SCF082_LOCUS29388</name>
</gene>
<sequence>MGVVSAKECSGKTCAKKSRGLEMVQIRSGLAREHHGLEMDLEKEEEECEMSSIAKDYYYKPPEHEFICHRRGKPDLDLEVGSVQHFHPVTGDTMTIRGRALGRGKFQVDSFTPRGRAKPQRASFLQSVESMGLETRTAAVLMIRFLDANNQLIPSSMDTTEERKNMAIGVNDSFYGAFEHTVQKTHGGTWQDCSYGKLNLQFDVDQKENDLAQDVAGSGADIFYADVPMVCDPAVDSYCPSSYDSATSCSSSEYYGWPRYAFNKFRDTKPGLSKQDWMHWVIIFPRDIVNCNFVGLGNVGCSSSYCYSWIPHDYSTKIQDYTHELGHNLGLAHAGTNGGSEYGDFSCAMGYCCSVRCYNAPHAYELGWLTPSLELSNSNFAGQLTDVPLRSMSVYDDGAITVTGDWAATADVYWIQLKTQHHYDSYMKSGWYNNVQIKKWNKGSYEISWHLKTLNAGESWTSDDGELTVTVQSIDVVKTAIPAASIVRARQAEDLRVEMVYVKWLMELVIDSDRHVFLDVFADWCGPCVQAKPHFYKLASLLRACDDIGICSYDADANEKPAKYIPESHIPARNTQRCWTIGSVFKLFVRGDKQNPISFKGERTLRGQKTGFLSFLKQHTKLDIQDALRLLYADYCSQNNVEELYRQFLSSLAAQMEKNQEQLPSHLLRWAEQYFMDPERFYPTKDSDDALQLAMRDVPSSLLPEALRPLQAGTKVGMRMPSVDDGISIEVRWKKDPNSARST</sequence>
<dbReference type="EMBL" id="CAXAMM010023714">
    <property type="protein sequence ID" value="CAK9054038.1"/>
    <property type="molecule type" value="Genomic_DNA"/>
</dbReference>
<dbReference type="InterPro" id="IPR013766">
    <property type="entry name" value="Thioredoxin_domain"/>
</dbReference>
<comment type="caution">
    <text evidence="2">The sequence shown here is derived from an EMBL/GenBank/DDBJ whole genome shotgun (WGS) entry which is preliminary data.</text>
</comment>